<comment type="similarity">
    <text evidence="1">Belongs to the membrane fusion protein (MFP) (TC 8.A.1) family.</text>
</comment>
<evidence type="ECO:0000313" key="6">
    <source>
        <dbReference type="Proteomes" id="UP000036958"/>
    </source>
</evidence>
<dbReference type="OrthoDB" id="9806939at2"/>
<dbReference type="Pfam" id="PF25917">
    <property type="entry name" value="BSH_RND"/>
    <property type="match status" value="1"/>
</dbReference>
<evidence type="ECO:0000256" key="2">
    <source>
        <dbReference type="SAM" id="Coils"/>
    </source>
</evidence>
<evidence type="ECO:0000256" key="3">
    <source>
        <dbReference type="SAM" id="MobiDB-lite"/>
    </source>
</evidence>
<dbReference type="InterPro" id="IPR006143">
    <property type="entry name" value="RND_pump_MFP"/>
</dbReference>
<dbReference type="PANTHER" id="PTHR30469:SF12">
    <property type="entry name" value="MULTIDRUG RESISTANCE PROTEIN MDTA"/>
    <property type="match status" value="1"/>
</dbReference>
<accession>A0A0L8V406</accession>
<proteinExistence type="inferred from homology"/>
<dbReference type="AlphaFoldDB" id="A0A0L8V406"/>
<evidence type="ECO:0000256" key="1">
    <source>
        <dbReference type="ARBA" id="ARBA00009477"/>
    </source>
</evidence>
<dbReference type="Gene3D" id="2.40.420.20">
    <property type="match status" value="1"/>
</dbReference>
<dbReference type="GO" id="GO:0015562">
    <property type="term" value="F:efflux transmembrane transporter activity"/>
    <property type="evidence" value="ECO:0007669"/>
    <property type="project" value="TreeGrafter"/>
</dbReference>
<reference evidence="6" key="1">
    <citation type="submission" date="2015-07" db="EMBL/GenBank/DDBJ databases">
        <title>Genome sequencing of Sunxiuqinia dokdonensis strain SK.</title>
        <authorList>
            <person name="Ahn S."/>
            <person name="Kim B.-C."/>
        </authorList>
    </citation>
    <scope>NUCLEOTIDE SEQUENCE [LARGE SCALE GENOMIC DNA]</scope>
    <source>
        <strain evidence="6">SK</strain>
    </source>
</reference>
<feature type="coiled-coil region" evidence="2">
    <location>
        <begin position="160"/>
        <end position="187"/>
    </location>
</feature>
<feature type="region of interest" description="Disordered" evidence="3">
    <location>
        <begin position="387"/>
        <end position="411"/>
    </location>
</feature>
<gene>
    <name evidence="5" type="ORF">NC99_40300</name>
</gene>
<dbReference type="SUPFAM" id="SSF111369">
    <property type="entry name" value="HlyD-like secretion proteins"/>
    <property type="match status" value="1"/>
</dbReference>
<comment type="caution">
    <text evidence="5">The sequence shown here is derived from an EMBL/GenBank/DDBJ whole genome shotgun (WGS) entry which is preliminary data.</text>
</comment>
<dbReference type="PANTHER" id="PTHR30469">
    <property type="entry name" value="MULTIDRUG RESISTANCE PROTEIN MDTA"/>
    <property type="match status" value="1"/>
</dbReference>
<dbReference type="Proteomes" id="UP000036958">
    <property type="component" value="Unassembled WGS sequence"/>
</dbReference>
<name>A0A0L8V406_9BACT</name>
<dbReference type="GO" id="GO:1990281">
    <property type="term" value="C:efflux pump complex"/>
    <property type="evidence" value="ECO:0007669"/>
    <property type="project" value="TreeGrafter"/>
</dbReference>
<dbReference type="Gene3D" id="2.40.30.170">
    <property type="match status" value="1"/>
</dbReference>
<dbReference type="EMBL" id="LGIA01000198">
    <property type="protein sequence ID" value="KOH43141.1"/>
    <property type="molecule type" value="Genomic_DNA"/>
</dbReference>
<evidence type="ECO:0000259" key="4">
    <source>
        <dbReference type="Pfam" id="PF25917"/>
    </source>
</evidence>
<dbReference type="Gene3D" id="1.10.287.470">
    <property type="entry name" value="Helix hairpin bin"/>
    <property type="match status" value="1"/>
</dbReference>
<dbReference type="RefSeq" id="WP_053187382.1">
    <property type="nucleotide sequence ID" value="NZ_LGIA01000198.1"/>
</dbReference>
<protein>
    <recommendedName>
        <fullName evidence="4">Multidrug resistance protein MdtA-like barrel-sandwich hybrid domain-containing protein</fullName>
    </recommendedName>
</protein>
<organism evidence="5 6">
    <name type="scientific">Sunxiuqinia dokdonensis</name>
    <dbReference type="NCBI Taxonomy" id="1409788"/>
    <lineage>
        <taxon>Bacteria</taxon>
        <taxon>Pseudomonadati</taxon>
        <taxon>Bacteroidota</taxon>
        <taxon>Bacteroidia</taxon>
        <taxon>Marinilabiliales</taxon>
        <taxon>Prolixibacteraceae</taxon>
        <taxon>Sunxiuqinia</taxon>
    </lineage>
</organism>
<dbReference type="InterPro" id="IPR058625">
    <property type="entry name" value="MdtA-like_BSH"/>
</dbReference>
<feature type="domain" description="Multidrug resistance protein MdtA-like barrel-sandwich hybrid" evidence="4">
    <location>
        <begin position="69"/>
        <end position="215"/>
    </location>
</feature>
<dbReference type="NCBIfam" id="TIGR01730">
    <property type="entry name" value="RND_mfp"/>
    <property type="match status" value="1"/>
</dbReference>
<dbReference type="Gene3D" id="2.40.50.100">
    <property type="match status" value="1"/>
</dbReference>
<keyword evidence="6" id="KW-1185">Reference proteome</keyword>
<sequence length="411" mass="45389">MNRKKTFFISLAILLAAVVITVVIFSTEPKATSEGATRQTAMLVEVAGVARGDYQPSVVATGVVVPAQEVMISPRVSGEVVHRSEAFTPGGFVSKGQTLLKIDPADYKNRLQMRKSELLQAKADLELEMGRQHVAMQDYQLVEEGLKGENKALVLREPQLNAAKSRVESAESAVKQAELDLERTTIRAPFDAHVLRREVTLGSQVSPGESLGRIVGTDVYWVEATVPLEKLRWLSFPDDNGEKGSLVKLRSQTAWGPDEFRTGELYKLVGALENQTRLARVLIEVDDPLAQQPESDGLPALMIGAFLKTEIQGKKLEDVVRLNRDYLRQHETVWVMEDGKLRIRDVGIVFRDEQYAYITGGLDKDEQVVVTNLSTVVDGAALRVEDTSDQSAVKVPEDEHDQQQNQTGGGQ</sequence>
<keyword evidence="2" id="KW-0175">Coiled coil</keyword>
<dbReference type="STRING" id="1409788.NC99_40300"/>
<evidence type="ECO:0000313" key="5">
    <source>
        <dbReference type="EMBL" id="KOH43141.1"/>
    </source>
</evidence>